<keyword evidence="2" id="KW-1185">Reference proteome</keyword>
<proteinExistence type="predicted"/>
<feature type="compositionally biased region" description="Low complexity" evidence="1">
    <location>
        <begin position="176"/>
        <end position="190"/>
    </location>
</feature>
<reference evidence="3" key="1">
    <citation type="submission" date="2022-11" db="UniProtKB">
        <authorList>
            <consortium name="WormBaseParasite"/>
        </authorList>
    </citation>
    <scope>IDENTIFICATION</scope>
</reference>
<evidence type="ECO:0000313" key="3">
    <source>
        <dbReference type="WBParaSite" id="PDA_v2.g22463.t1"/>
    </source>
</evidence>
<evidence type="ECO:0000313" key="2">
    <source>
        <dbReference type="Proteomes" id="UP000887578"/>
    </source>
</evidence>
<evidence type="ECO:0000256" key="1">
    <source>
        <dbReference type="SAM" id="MobiDB-lite"/>
    </source>
</evidence>
<dbReference type="Proteomes" id="UP000887578">
    <property type="component" value="Unplaced"/>
</dbReference>
<accession>A0A914Q0Y1</accession>
<dbReference type="AlphaFoldDB" id="A0A914Q0Y1"/>
<feature type="compositionally biased region" description="Low complexity" evidence="1">
    <location>
        <begin position="150"/>
        <end position="166"/>
    </location>
</feature>
<feature type="region of interest" description="Disordered" evidence="1">
    <location>
        <begin position="139"/>
        <end position="256"/>
    </location>
</feature>
<name>A0A914Q0Y1_9BILA</name>
<protein>
    <submittedName>
        <fullName evidence="3">Uncharacterized protein</fullName>
    </submittedName>
</protein>
<dbReference type="WBParaSite" id="PDA_v2.g22463.t1">
    <property type="protein sequence ID" value="PDA_v2.g22463.t1"/>
    <property type="gene ID" value="PDA_v2.g22463"/>
</dbReference>
<feature type="compositionally biased region" description="Low complexity" evidence="1">
    <location>
        <begin position="228"/>
        <end position="256"/>
    </location>
</feature>
<organism evidence="2 3">
    <name type="scientific">Panagrolaimus davidi</name>
    <dbReference type="NCBI Taxonomy" id="227884"/>
    <lineage>
        <taxon>Eukaryota</taxon>
        <taxon>Metazoa</taxon>
        <taxon>Ecdysozoa</taxon>
        <taxon>Nematoda</taxon>
        <taxon>Chromadorea</taxon>
        <taxon>Rhabditida</taxon>
        <taxon>Tylenchina</taxon>
        <taxon>Panagrolaimomorpha</taxon>
        <taxon>Panagrolaimoidea</taxon>
        <taxon>Panagrolaimidae</taxon>
        <taxon>Panagrolaimus</taxon>
    </lineage>
</organism>
<sequence>MYIFKFFVFYYKVIILQNSYEPHLIFDPLKDRLKKYEEECEETGEEPRKLFIVWEDAQKAGSGGTHPGRLNLPPQSGQIFSIYKTNDGEPPKHGLYYGLKADGSDSVRQVPYFSAHLAPAIFPLMYLFGQDGWHPNILKLNTKNPPAAPPLSQQQQTQQQPYSALSSQWPHAPQLTSTAAISSPSQQQSTTPPPPHSTNFAASTPILQHQSTTASAQASVTQPPNVQLPPSNQQQPTSPSLQNHVPSAQQQQQQQNNQVIAPAANVLDPARAFAYF</sequence>
<feature type="compositionally biased region" description="Polar residues" evidence="1">
    <location>
        <begin position="199"/>
        <end position="225"/>
    </location>
</feature>